<name>A0A066YHH8_9ACTN</name>
<keyword evidence="3" id="KW-1185">Reference proteome</keyword>
<dbReference type="PATRIC" id="fig|1348663.4.peg.7061"/>
<proteinExistence type="predicted"/>
<dbReference type="HOGENOM" id="CLU_2450666_0_0_11"/>
<gene>
    <name evidence="2" type="ORF">KCH_73060</name>
</gene>
<organism evidence="2 3">
    <name type="scientific">Kitasatospora cheerisanensis KCTC 2395</name>
    <dbReference type="NCBI Taxonomy" id="1348663"/>
    <lineage>
        <taxon>Bacteria</taxon>
        <taxon>Bacillati</taxon>
        <taxon>Actinomycetota</taxon>
        <taxon>Actinomycetes</taxon>
        <taxon>Kitasatosporales</taxon>
        <taxon>Streptomycetaceae</taxon>
        <taxon>Kitasatospora</taxon>
    </lineage>
</organism>
<dbReference type="EMBL" id="JNBY01000158">
    <property type="protein sequence ID" value="KDN80953.1"/>
    <property type="molecule type" value="Genomic_DNA"/>
</dbReference>
<feature type="compositionally biased region" description="Basic and acidic residues" evidence="1">
    <location>
        <begin position="42"/>
        <end position="75"/>
    </location>
</feature>
<evidence type="ECO:0000313" key="2">
    <source>
        <dbReference type="EMBL" id="KDN80953.1"/>
    </source>
</evidence>
<comment type="caution">
    <text evidence="2">The sequence shown here is derived from an EMBL/GenBank/DDBJ whole genome shotgun (WGS) entry which is preliminary data.</text>
</comment>
<feature type="compositionally biased region" description="Basic and acidic residues" evidence="1">
    <location>
        <begin position="1"/>
        <end position="12"/>
    </location>
</feature>
<evidence type="ECO:0000313" key="3">
    <source>
        <dbReference type="Proteomes" id="UP000027178"/>
    </source>
</evidence>
<protein>
    <submittedName>
        <fullName evidence="2">Uncharacterized protein</fullName>
    </submittedName>
</protein>
<accession>A0A066YHH8</accession>
<dbReference type="Proteomes" id="UP000027178">
    <property type="component" value="Unassembled WGS sequence"/>
</dbReference>
<feature type="region of interest" description="Disordered" evidence="1">
    <location>
        <begin position="1"/>
        <end position="89"/>
    </location>
</feature>
<evidence type="ECO:0000256" key="1">
    <source>
        <dbReference type="SAM" id="MobiDB-lite"/>
    </source>
</evidence>
<sequence>MVAEVAAHDGRSCRAPATPPAPPWGRSSVRPGERSGASGRSAAERSSGRERLVPPAPRGDRRETLPHHRPDDRRVPCRRPSTGRAAGPG</sequence>
<dbReference type="AlphaFoldDB" id="A0A066YHH8"/>
<reference evidence="2 3" key="1">
    <citation type="submission" date="2014-05" db="EMBL/GenBank/DDBJ databases">
        <title>Draft Genome Sequence of Kitasatospora cheerisanensis KCTC 2395.</title>
        <authorList>
            <person name="Nam D.H."/>
        </authorList>
    </citation>
    <scope>NUCLEOTIDE SEQUENCE [LARGE SCALE GENOMIC DNA]</scope>
    <source>
        <strain evidence="2 3">KCTC 2395</strain>
    </source>
</reference>